<dbReference type="InterPro" id="IPR010213">
    <property type="entry name" value="TF_NusA"/>
</dbReference>
<dbReference type="Gene3D" id="2.40.50.140">
    <property type="entry name" value="Nucleic acid-binding proteins"/>
    <property type="match status" value="1"/>
</dbReference>
<keyword evidence="1 7" id="KW-0806">Transcription termination</keyword>
<dbReference type="CDD" id="cd04455">
    <property type="entry name" value="S1_NusA"/>
    <property type="match status" value="1"/>
</dbReference>
<dbReference type="GO" id="GO:0031564">
    <property type="term" value="P:transcription antitermination"/>
    <property type="evidence" value="ECO:0007669"/>
    <property type="project" value="UniProtKB-UniRule"/>
</dbReference>
<dbReference type="PANTHER" id="PTHR22648">
    <property type="entry name" value="TRANSCRIPTION TERMINATION FACTOR NUSA"/>
    <property type="match status" value="1"/>
</dbReference>
<dbReference type="CDD" id="cd02134">
    <property type="entry name" value="KH-II_NusA_rpt1"/>
    <property type="match status" value="1"/>
</dbReference>
<dbReference type="Proteomes" id="UP000242881">
    <property type="component" value="Unassembled WGS sequence"/>
</dbReference>
<dbReference type="InterPro" id="IPR030842">
    <property type="entry name" value="TF_NusA_bacterial"/>
</dbReference>
<dbReference type="Pfam" id="PF00575">
    <property type="entry name" value="S1"/>
    <property type="match status" value="1"/>
</dbReference>
<dbReference type="InterPro" id="IPR010995">
    <property type="entry name" value="DNA_repair_Rad51/TF_NusA_a-hlx"/>
</dbReference>
<comment type="function">
    <text evidence="7">Participates in both transcription termination and antitermination.</text>
</comment>
<accession>A0A2J6WPR5</accession>
<dbReference type="SMART" id="SM00316">
    <property type="entry name" value="S1"/>
    <property type="match status" value="1"/>
</dbReference>
<evidence type="ECO:0000256" key="2">
    <source>
        <dbReference type="ARBA" id="ARBA00022490"/>
    </source>
</evidence>
<dbReference type="SUPFAM" id="SSF50249">
    <property type="entry name" value="Nucleic acid-binding proteins"/>
    <property type="match status" value="1"/>
</dbReference>
<keyword evidence="2 7" id="KW-0963">Cytoplasm</keyword>
<dbReference type="PANTHER" id="PTHR22648:SF0">
    <property type="entry name" value="TRANSCRIPTION TERMINATION_ANTITERMINATION PROTEIN NUSA"/>
    <property type="match status" value="1"/>
</dbReference>
<dbReference type="InterPro" id="IPR013735">
    <property type="entry name" value="TF_NusA_N"/>
</dbReference>
<evidence type="ECO:0000313" key="9">
    <source>
        <dbReference type="EMBL" id="PMP72383.1"/>
    </source>
</evidence>
<dbReference type="SMART" id="SM00322">
    <property type="entry name" value="KH"/>
    <property type="match status" value="2"/>
</dbReference>
<dbReference type="Gene3D" id="3.30.300.20">
    <property type="match status" value="2"/>
</dbReference>
<dbReference type="GO" id="GO:0006353">
    <property type="term" value="P:DNA-templated transcription termination"/>
    <property type="evidence" value="ECO:0007669"/>
    <property type="project" value="UniProtKB-UniRule"/>
</dbReference>
<evidence type="ECO:0000259" key="8">
    <source>
        <dbReference type="PROSITE" id="PS50126"/>
    </source>
</evidence>
<dbReference type="GO" id="GO:0003723">
    <property type="term" value="F:RNA binding"/>
    <property type="evidence" value="ECO:0007669"/>
    <property type="project" value="UniProtKB-UniRule"/>
</dbReference>
<evidence type="ECO:0000313" key="10">
    <source>
        <dbReference type="Proteomes" id="UP000242881"/>
    </source>
</evidence>
<dbReference type="InterPro" id="IPR036555">
    <property type="entry name" value="NusA_N_sf"/>
</dbReference>
<dbReference type="Pfam" id="PF13184">
    <property type="entry name" value="KH_NusA_1st"/>
    <property type="match status" value="1"/>
</dbReference>
<keyword evidence="3 7" id="KW-0889">Transcription antitermination</keyword>
<dbReference type="Gene3D" id="3.30.1480.10">
    <property type="entry name" value="NusA, N-terminal domain"/>
    <property type="match status" value="1"/>
</dbReference>
<dbReference type="CDD" id="cd22529">
    <property type="entry name" value="KH-II_NusA_rpt2"/>
    <property type="match status" value="1"/>
</dbReference>
<comment type="caution">
    <text evidence="9">The sequence shown here is derived from an EMBL/GenBank/DDBJ whole genome shotgun (WGS) entry which is preliminary data.</text>
</comment>
<sequence>MLKEILKVADEIVREKGFSRKIISNALRDAIYTALVKKLGKYGEPVVEIDLEKNIFNISVPKEVVEDVDSVWHEILLEDALKIDKDAYLGKVIMVPVTIEEIGRQLATTVKTRLFEKLRDAEKDIVYSEFQSKVGEIITGIVLKSDKEGVTVSIGKTEAILPKKEMIPGDYYTRGDYIRALLLEIKLIKGWPHLVLSRTHPQFLKKLFESEIPEVFDGLVEVKSVAREPGDRAKVAVYSTSSNIDPVGACIGLKGVRINAISNELRGEKIDVIQWSPDPVKFVCASISPAEVLLTNIFEDESTIEVVVPDDQLSLAIGKRGQNVKLASILTGWKLDILKESEYKELRKQRLIEQEQEMKEFYMIYSLDNLSVLTDEMVSKLVAAGVTDLEKLADTDVDRISEILNISHEDAINILNAALDYLASVLEE</sequence>
<dbReference type="InterPro" id="IPR009019">
    <property type="entry name" value="KH_sf_prok-type"/>
</dbReference>
<keyword evidence="4 7" id="KW-0694">RNA-binding</keyword>
<dbReference type="PROSITE" id="PS50126">
    <property type="entry name" value="S1"/>
    <property type="match status" value="1"/>
</dbReference>
<reference evidence="9 10" key="1">
    <citation type="submission" date="2018-01" db="EMBL/GenBank/DDBJ databases">
        <title>Metagenomic assembled genomes from two thermal pools in the Uzon Caldera, Kamchatka, Russia.</title>
        <authorList>
            <person name="Wilkins L."/>
            <person name="Ettinger C."/>
        </authorList>
    </citation>
    <scope>NUCLEOTIDE SEQUENCE [LARGE SCALE GENOMIC DNA]</scope>
    <source>
        <strain evidence="9">ZAV-05</strain>
    </source>
</reference>
<dbReference type="InterPro" id="IPR015946">
    <property type="entry name" value="KH_dom-like_a/b"/>
</dbReference>
<dbReference type="NCBIfam" id="TIGR01953">
    <property type="entry name" value="NusA"/>
    <property type="match status" value="1"/>
</dbReference>
<dbReference type="SUPFAM" id="SSF54814">
    <property type="entry name" value="Prokaryotic type KH domain (KH-domain type II)"/>
    <property type="match status" value="2"/>
</dbReference>
<dbReference type="Gene3D" id="1.10.150.20">
    <property type="entry name" value="5' to 3' exonuclease, C-terminal subdomain"/>
    <property type="match status" value="1"/>
</dbReference>
<dbReference type="InterPro" id="IPR025249">
    <property type="entry name" value="TF_NusA_KH_1st"/>
</dbReference>
<organism evidence="9 10">
    <name type="scientific">Calditerrivibrio nitroreducens</name>
    <dbReference type="NCBI Taxonomy" id="477976"/>
    <lineage>
        <taxon>Bacteria</taxon>
        <taxon>Pseudomonadati</taxon>
        <taxon>Deferribacterota</taxon>
        <taxon>Deferribacteres</taxon>
        <taxon>Deferribacterales</taxon>
        <taxon>Calditerrivibrionaceae</taxon>
    </lineage>
</organism>
<dbReference type="GO" id="GO:0003700">
    <property type="term" value="F:DNA-binding transcription factor activity"/>
    <property type="evidence" value="ECO:0007669"/>
    <property type="project" value="InterPro"/>
</dbReference>
<dbReference type="FunFam" id="3.30.300.20:FF:000002">
    <property type="entry name" value="Transcription termination/antitermination protein NusA"/>
    <property type="match status" value="1"/>
</dbReference>
<comment type="similarity">
    <text evidence="7">Belongs to the NusA family.</text>
</comment>
<dbReference type="Pfam" id="PF08529">
    <property type="entry name" value="NusA_N"/>
    <property type="match status" value="1"/>
</dbReference>
<dbReference type="AlphaFoldDB" id="A0A2J6WPR5"/>
<dbReference type="RefSeq" id="WP_424605320.1">
    <property type="nucleotide sequence ID" value="NZ_JBNAVA010000003.1"/>
</dbReference>
<keyword evidence="6 7" id="KW-0804">Transcription</keyword>
<keyword evidence="5 7" id="KW-0805">Transcription regulation</keyword>
<evidence type="ECO:0000256" key="6">
    <source>
        <dbReference type="ARBA" id="ARBA00023163"/>
    </source>
</evidence>
<dbReference type="InterPro" id="IPR012340">
    <property type="entry name" value="NA-bd_OB-fold"/>
</dbReference>
<evidence type="ECO:0000256" key="1">
    <source>
        <dbReference type="ARBA" id="ARBA00022472"/>
    </source>
</evidence>
<dbReference type="EMBL" id="PNIN01000023">
    <property type="protein sequence ID" value="PMP72383.1"/>
    <property type="molecule type" value="Genomic_DNA"/>
</dbReference>
<dbReference type="HAMAP" id="MF_00945_B">
    <property type="entry name" value="NusA_B"/>
    <property type="match status" value="1"/>
</dbReference>
<feature type="domain" description="S1 motif" evidence="8">
    <location>
        <begin position="135"/>
        <end position="199"/>
    </location>
</feature>
<gene>
    <name evidence="7" type="primary">nusA</name>
    <name evidence="9" type="ORF">C0187_01775</name>
</gene>
<dbReference type="GO" id="GO:0000166">
    <property type="term" value="F:nucleotide binding"/>
    <property type="evidence" value="ECO:0007669"/>
    <property type="project" value="InterPro"/>
</dbReference>
<dbReference type="FunFam" id="3.30.300.20:FF:000005">
    <property type="entry name" value="Transcription termination/antitermination protein NusA"/>
    <property type="match status" value="1"/>
</dbReference>
<dbReference type="PROSITE" id="PS50084">
    <property type="entry name" value="KH_TYPE_1"/>
    <property type="match status" value="1"/>
</dbReference>
<comment type="subcellular location">
    <subcellularLocation>
        <location evidence="7">Cytoplasm</location>
    </subcellularLocation>
</comment>
<evidence type="ECO:0000256" key="7">
    <source>
        <dbReference type="HAMAP-Rule" id="MF_00945"/>
    </source>
</evidence>
<dbReference type="GO" id="GO:0005829">
    <property type="term" value="C:cytosol"/>
    <property type="evidence" value="ECO:0007669"/>
    <property type="project" value="TreeGrafter"/>
</dbReference>
<proteinExistence type="inferred from homology"/>
<protein>
    <recommendedName>
        <fullName evidence="7">Transcription termination/antitermination protein NusA</fullName>
    </recommendedName>
</protein>
<comment type="subunit">
    <text evidence="7">Monomer. Binds directly to the core enzyme of the DNA-dependent RNA polymerase and to nascent RNA.</text>
</comment>
<name>A0A2J6WPR5_9BACT</name>
<dbReference type="Pfam" id="PF26594">
    <property type="entry name" value="KH_NusA_2nd"/>
    <property type="match status" value="1"/>
</dbReference>
<evidence type="ECO:0000256" key="3">
    <source>
        <dbReference type="ARBA" id="ARBA00022814"/>
    </source>
</evidence>
<dbReference type="SUPFAM" id="SSF47794">
    <property type="entry name" value="Rad51 N-terminal domain-like"/>
    <property type="match status" value="1"/>
</dbReference>
<dbReference type="SUPFAM" id="SSF69705">
    <property type="entry name" value="Transcription factor NusA, N-terminal domain"/>
    <property type="match status" value="1"/>
</dbReference>
<dbReference type="InterPro" id="IPR058582">
    <property type="entry name" value="KH_NusA_2nd"/>
</dbReference>
<dbReference type="InterPro" id="IPR003029">
    <property type="entry name" value="S1_domain"/>
</dbReference>
<dbReference type="InterPro" id="IPR004087">
    <property type="entry name" value="KH_dom"/>
</dbReference>
<evidence type="ECO:0000256" key="5">
    <source>
        <dbReference type="ARBA" id="ARBA00023015"/>
    </source>
</evidence>
<evidence type="ECO:0000256" key="4">
    <source>
        <dbReference type="ARBA" id="ARBA00022884"/>
    </source>
</evidence>